<gene>
    <name evidence="1" type="ORF">DJ52_08450</name>
</gene>
<dbReference type="InterPro" id="IPR026906">
    <property type="entry name" value="LRR_5"/>
</dbReference>
<dbReference type="Gene3D" id="3.80.10.10">
    <property type="entry name" value="Ribonuclease Inhibitor"/>
    <property type="match status" value="1"/>
</dbReference>
<dbReference type="RefSeq" id="WP_104618616.1">
    <property type="nucleotide sequence ID" value="NZ_JAWLPZ010000005.1"/>
</dbReference>
<name>A0ABX5B3R1_9SPIR</name>
<dbReference type="Proteomes" id="UP000238924">
    <property type="component" value="Unassembled WGS sequence"/>
</dbReference>
<dbReference type="PROSITE" id="PS51257">
    <property type="entry name" value="PROKAR_LIPOPROTEIN"/>
    <property type="match status" value="1"/>
</dbReference>
<dbReference type="SUPFAM" id="SSF52058">
    <property type="entry name" value="L domain-like"/>
    <property type="match status" value="1"/>
</dbReference>
<proteinExistence type="predicted"/>
<comment type="caution">
    <text evidence="1">The sequence shown here is derived from an EMBL/GenBank/DDBJ whole genome shotgun (WGS) entry which is preliminary data.</text>
</comment>
<accession>A0ABX5B3R1</accession>
<organism evidence="1 2">
    <name type="scientific">Brachyspira murdochii</name>
    <dbReference type="NCBI Taxonomy" id="84378"/>
    <lineage>
        <taxon>Bacteria</taxon>
        <taxon>Pseudomonadati</taxon>
        <taxon>Spirochaetota</taxon>
        <taxon>Spirochaetia</taxon>
        <taxon>Brachyspirales</taxon>
        <taxon>Brachyspiraceae</taxon>
        <taxon>Brachyspira</taxon>
    </lineage>
</organism>
<dbReference type="InterPro" id="IPR032675">
    <property type="entry name" value="LRR_dom_sf"/>
</dbReference>
<evidence type="ECO:0000313" key="2">
    <source>
        <dbReference type="Proteomes" id="UP000238924"/>
    </source>
</evidence>
<reference evidence="1 2" key="1">
    <citation type="submission" date="2014-04" db="EMBL/GenBank/DDBJ databases">
        <title>Whole genome sequence of 'Brachyspira hampsonii' D13-03603F2.</title>
        <authorList>
            <person name="Patterson A.H."/>
            <person name="Chaban B."/>
            <person name="Fernando C."/>
            <person name="Harding J.C."/>
            <person name="Hill J.E."/>
        </authorList>
    </citation>
    <scope>NUCLEOTIDE SEQUENCE [LARGE SCALE GENOMIC DNA]</scope>
    <source>
        <strain evidence="1 2">D13-03603F2</strain>
    </source>
</reference>
<dbReference type="EMBL" id="JJMJ01000132">
    <property type="protein sequence ID" value="PPS21818.1"/>
    <property type="molecule type" value="Genomic_DNA"/>
</dbReference>
<dbReference type="Pfam" id="PF13306">
    <property type="entry name" value="LRR_5"/>
    <property type="match status" value="1"/>
</dbReference>
<protein>
    <recommendedName>
        <fullName evidence="3">Surface antigen BspA-like protein</fullName>
    </recommendedName>
</protein>
<keyword evidence="2" id="KW-1185">Reference proteome</keyword>
<evidence type="ECO:0008006" key="3">
    <source>
        <dbReference type="Google" id="ProtNLM"/>
    </source>
</evidence>
<sequence>MKKLIIILFISIVVSSCNYKLISPYCICNLNNDAVSVNLHSVGADSTEEEIKSVLENNKNETGKNIIIITGHIDNNSLIFDNIKKALQNENNIILDLSGSSFETSYTFTLEGISALTTVLLPPIQQITAGFFKDCTSLVNVKIPSSIIKINDTSFENCTSLKNIEYLGTSPNALTASPFTSVSPTDLYLPNAESNPNDNRWDNFLGVSWTSIHYGNSITY</sequence>
<evidence type="ECO:0000313" key="1">
    <source>
        <dbReference type="EMBL" id="PPS21818.1"/>
    </source>
</evidence>